<evidence type="ECO:0000313" key="1">
    <source>
        <dbReference type="EMBL" id="QIE60565.1"/>
    </source>
</evidence>
<name>A0A6G6GPN8_9FLAO</name>
<accession>A0A6G6GPN8</accession>
<dbReference type="RefSeq" id="WP_164680577.1">
    <property type="nucleotide sequence ID" value="NZ_CP049057.1"/>
</dbReference>
<dbReference type="AlphaFoldDB" id="A0A6G6GPN8"/>
<protein>
    <submittedName>
        <fullName evidence="1">Uncharacterized protein</fullName>
    </submittedName>
</protein>
<keyword evidence="2" id="KW-1185">Reference proteome</keyword>
<evidence type="ECO:0000313" key="2">
    <source>
        <dbReference type="Proteomes" id="UP000505306"/>
    </source>
</evidence>
<dbReference type="EMBL" id="CP049057">
    <property type="protein sequence ID" value="QIE60565.1"/>
    <property type="molecule type" value="Genomic_DNA"/>
</dbReference>
<gene>
    <name evidence="1" type="ORF">G5B37_13615</name>
</gene>
<dbReference type="Proteomes" id="UP000505306">
    <property type="component" value="Chromosome"/>
</dbReference>
<reference evidence="1 2" key="1">
    <citation type="submission" date="2020-02" db="EMBL/GenBank/DDBJ databases">
        <title>Complete genome sequence of Flavobacteriaceae bacterium.</title>
        <authorList>
            <person name="Kim S.-J."/>
            <person name="Kim Y.-S."/>
            <person name="Kim K.-H."/>
        </authorList>
    </citation>
    <scope>NUCLEOTIDE SEQUENCE [LARGE SCALE GENOMIC DNA]</scope>
    <source>
        <strain evidence="1 2">RR4-40</strain>
    </source>
</reference>
<organism evidence="1 2">
    <name type="scientific">Rasiella rasia</name>
    <dbReference type="NCBI Taxonomy" id="2744027"/>
    <lineage>
        <taxon>Bacteria</taxon>
        <taxon>Pseudomonadati</taxon>
        <taxon>Bacteroidota</taxon>
        <taxon>Flavobacteriia</taxon>
        <taxon>Flavobacteriales</taxon>
        <taxon>Flavobacteriaceae</taxon>
        <taxon>Rasiella</taxon>
    </lineage>
</organism>
<dbReference type="KEGG" id="mgel:G5B37_13615"/>
<proteinExistence type="predicted"/>
<sequence length="258" mass="29224">MAHENHRFNLLLRNGNHPTAGKKTSLNPIFSEASNGTHYSIFAEFLPKDPDKVYQDEFDVASIRVKLMNYTGAVTMGISSVIGINIYDGSESKKEFIIDQFSTKRVVELVVSVQPLNICNEKTINLNDELLSLKLQEGDLFETKVLHKLIDESYSGARRGRLGSNNLILDENYMRRDGEEIVLQDGIWDHRTTIEMLETAGFVINDQINDTLKSNDAAMNKYLEADKTKKLMEASITGNKSRRDDPKCKQKTSDIYIV</sequence>